<dbReference type="GO" id="GO:0016787">
    <property type="term" value="F:hydrolase activity"/>
    <property type="evidence" value="ECO:0007669"/>
    <property type="project" value="UniProtKB-KW"/>
</dbReference>
<dbReference type="OrthoDB" id="846150at2"/>
<name>A0A3S9N0B0_9FLAO</name>
<dbReference type="InterPro" id="IPR012338">
    <property type="entry name" value="Beta-lactam/transpept-like"/>
</dbReference>
<keyword evidence="4" id="KW-1185">Reference proteome</keyword>
<keyword evidence="3" id="KW-0378">Hydrolase</keyword>
<dbReference type="SUPFAM" id="SSF56601">
    <property type="entry name" value="beta-lactamase/transpeptidase-like"/>
    <property type="match status" value="1"/>
</dbReference>
<dbReference type="AlphaFoldDB" id="A0A3S9N0B0"/>
<protein>
    <submittedName>
        <fullName evidence="3">Class A beta-lactamase-related serine hydrolase</fullName>
    </submittedName>
</protein>
<evidence type="ECO:0000256" key="1">
    <source>
        <dbReference type="SAM" id="SignalP"/>
    </source>
</evidence>
<keyword evidence="1" id="KW-0732">Signal</keyword>
<dbReference type="InterPro" id="IPR001466">
    <property type="entry name" value="Beta-lactam-related"/>
</dbReference>
<dbReference type="Gene3D" id="3.40.710.10">
    <property type="entry name" value="DD-peptidase/beta-lactamase superfamily"/>
    <property type="match status" value="1"/>
</dbReference>
<reference evidence="3 4" key="1">
    <citation type="submission" date="2018-12" db="EMBL/GenBank/DDBJ databases">
        <title>Complete genome of Nonlabens sp. MJ115.</title>
        <authorList>
            <person name="Choi H.S."/>
            <person name="Jung J."/>
        </authorList>
    </citation>
    <scope>NUCLEOTIDE SEQUENCE [LARGE SCALE GENOMIC DNA]</scope>
    <source>
        <strain evidence="3 4">MJ115</strain>
    </source>
</reference>
<dbReference type="EMBL" id="CP034549">
    <property type="protein sequence ID" value="AZQ44814.1"/>
    <property type="molecule type" value="Genomic_DNA"/>
</dbReference>
<evidence type="ECO:0000259" key="2">
    <source>
        <dbReference type="Pfam" id="PF00144"/>
    </source>
</evidence>
<dbReference type="RefSeq" id="WP_126448529.1">
    <property type="nucleotide sequence ID" value="NZ_CP034549.1"/>
</dbReference>
<feature type="chain" id="PRO_5019082617" evidence="1">
    <location>
        <begin position="19"/>
        <end position="369"/>
    </location>
</feature>
<accession>A0A3S9N0B0</accession>
<sequence>MRFFITLILSFTLFNAGAQEAVASDMMKEDATTLNQQQLDILHRGTKSFPEKTQLAIAVVNNGKVSFAGIERVGDTIKMIDNHDHTFEIGSLTKVFTSTLLADLVLNDKIKLDDPLEKHMDYDLSINPKTTLKQLANHTSGLPRLPTNLNLFLVDQSNPYKEYDSSMLKQYLTSGNTQQKQIGTSYEYSNLGAGTLGFVLASMEQMTYEELLQECIFNKYNMSNSTTLKEKIKTELIEGRDDNGNITSNWDFDALAGAGAILSTVEDLSKFALAQFDKTNESLALTQESTYNVNSNMDIGLGWHIIKRIDQNDKLWHNGGTGGYSSSMVLDVTDKSGVIILSNLSAFHPKMGNIDGLSFGLLKTLADPK</sequence>
<dbReference type="Pfam" id="PF00144">
    <property type="entry name" value="Beta-lactamase"/>
    <property type="match status" value="1"/>
</dbReference>
<feature type="signal peptide" evidence="1">
    <location>
        <begin position="1"/>
        <end position="18"/>
    </location>
</feature>
<evidence type="ECO:0000313" key="4">
    <source>
        <dbReference type="Proteomes" id="UP000279600"/>
    </source>
</evidence>
<dbReference type="Proteomes" id="UP000279600">
    <property type="component" value="Chromosome"/>
</dbReference>
<organism evidence="3 4">
    <name type="scientific">Nonlabens ponticola</name>
    <dbReference type="NCBI Taxonomy" id="2496866"/>
    <lineage>
        <taxon>Bacteria</taxon>
        <taxon>Pseudomonadati</taxon>
        <taxon>Bacteroidota</taxon>
        <taxon>Flavobacteriia</taxon>
        <taxon>Flavobacteriales</taxon>
        <taxon>Flavobacteriaceae</taxon>
        <taxon>Nonlabens</taxon>
    </lineage>
</organism>
<dbReference type="KEGG" id="noj:EJ995_11440"/>
<feature type="domain" description="Beta-lactamase-related" evidence="2">
    <location>
        <begin position="55"/>
        <end position="347"/>
    </location>
</feature>
<dbReference type="PANTHER" id="PTHR46825:SF8">
    <property type="entry name" value="BETA-LACTAMASE-RELATED"/>
    <property type="match status" value="1"/>
</dbReference>
<dbReference type="PANTHER" id="PTHR46825">
    <property type="entry name" value="D-ALANYL-D-ALANINE-CARBOXYPEPTIDASE/ENDOPEPTIDASE AMPH"/>
    <property type="match status" value="1"/>
</dbReference>
<gene>
    <name evidence="3" type="ORF">EJ995_11440</name>
</gene>
<proteinExistence type="predicted"/>
<dbReference type="InterPro" id="IPR050491">
    <property type="entry name" value="AmpC-like"/>
</dbReference>
<evidence type="ECO:0000313" key="3">
    <source>
        <dbReference type="EMBL" id="AZQ44814.1"/>
    </source>
</evidence>